<dbReference type="RefSeq" id="WP_137330923.1">
    <property type="nucleotide sequence ID" value="NZ_CP040077.1"/>
</dbReference>
<keyword evidence="6" id="KW-0238">DNA-binding</keyword>
<dbReference type="SUPFAM" id="SSF52540">
    <property type="entry name" value="P-loop containing nucleoside triphosphate hydrolases"/>
    <property type="match status" value="1"/>
</dbReference>
<protein>
    <submittedName>
        <fullName evidence="11">Sigma-54-dependent Fis family transcriptional regulator</fullName>
    </submittedName>
</protein>
<dbReference type="KEGG" id="tvl:FAZ95_02080"/>
<dbReference type="InterPro" id="IPR058031">
    <property type="entry name" value="AAA_lid_NorR"/>
</dbReference>
<feature type="domain" description="Response regulatory" evidence="10">
    <location>
        <begin position="6"/>
        <end position="130"/>
    </location>
</feature>
<dbReference type="PROSITE" id="PS50045">
    <property type="entry name" value="SIGMA54_INTERACT_4"/>
    <property type="match status" value="1"/>
</dbReference>
<name>A0A4P8IJR7_9BURK</name>
<dbReference type="InterPro" id="IPR011006">
    <property type="entry name" value="CheY-like_superfamily"/>
</dbReference>
<feature type="domain" description="Sigma-54 factor interaction" evidence="9">
    <location>
        <begin position="156"/>
        <end position="385"/>
    </location>
</feature>
<dbReference type="PROSITE" id="PS00688">
    <property type="entry name" value="SIGMA54_INTERACT_3"/>
    <property type="match status" value="1"/>
</dbReference>
<dbReference type="GO" id="GO:0000160">
    <property type="term" value="P:phosphorelay signal transduction system"/>
    <property type="evidence" value="ECO:0007669"/>
    <property type="project" value="UniProtKB-KW"/>
</dbReference>
<dbReference type="OrthoDB" id="9761705at2"/>
<keyword evidence="2" id="KW-0547">Nucleotide-binding</keyword>
<dbReference type="PANTHER" id="PTHR32071:SF57">
    <property type="entry name" value="C4-DICARBOXYLATE TRANSPORT TRANSCRIPTIONAL REGULATORY PROTEIN DCTD"/>
    <property type="match status" value="1"/>
</dbReference>
<dbReference type="InterPro" id="IPR025662">
    <property type="entry name" value="Sigma_54_int_dom_ATP-bd_1"/>
</dbReference>
<dbReference type="SMART" id="SM00382">
    <property type="entry name" value="AAA"/>
    <property type="match status" value="1"/>
</dbReference>
<keyword evidence="3" id="KW-0067">ATP-binding</keyword>
<feature type="modified residue" description="4-aspartylphosphate" evidence="8">
    <location>
        <position position="65"/>
    </location>
</feature>
<dbReference type="InterPro" id="IPR027417">
    <property type="entry name" value="P-loop_NTPase"/>
</dbReference>
<dbReference type="FunFam" id="3.40.50.300:FF:000006">
    <property type="entry name" value="DNA-binding transcriptional regulator NtrC"/>
    <property type="match status" value="1"/>
</dbReference>
<evidence type="ECO:0000313" key="12">
    <source>
        <dbReference type="Proteomes" id="UP000298656"/>
    </source>
</evidence>
<dbReference type="GO" id="GO:0006355">
    <property type="term" value="P:regulation of DNA-templated transcription"/>
    <property type="evidence" value="ECO:0007669"/>
    <property type="project" value="InterPro"/>
</dbReference>
<keyword evidence="12" id="KW-1185">Reference proteome</keyword>
<evidence type="ECO:0000259" key="9">
    <source>
        <dbReference type="PROSITE" id="PS50045"/>
    </source>
</evidence>
<organism evidence="11 12">
    <name type="scientific">Trinickia violacea</name>
    <dbReference type="NCBI Taxonomy" id="2571746"/>
    <lineage>
        <taxon>Bacteria</taxon>
        <taxon>Pseudomonadati</taxon>
        <taxon>Pseudomonadota</taxon>
        <taxon>Betaproteobacteria</taxon>
        <taxon>Burkholderiales</taxon>
        <taxon>Burkholderiaceae</taxon>
        <taxon>Trinickia</taxon>
    </lineage>
</organism>
<dbReference type="PROSITE" id="PS50110">
    <property type="entry name" value="RESPONSE_REGULATORY"/>
    <property type="match status" value="1"/>
</dbReference>
<dbReference type="PROSITE" id="PS00675">
    <property type="entry name" value="SIGMA54_INTERACT_1"/>
    <property type="match status" value="1"/>
</dbReference>
<evidence type="ECO:0000256" key="7">
    <source>
        <dbReference type="ARBA" id="ARBA00023163"/>
    </source>
</evidence>
<dbReference type="Pfam" id="PF00158">
    <property type="entry name" value="Sigma54_activat"/>
    <property type="match status" value="1"/>
</dbReference>
<evidence type="ECO:0000256" key="6">
    <source>
        <dbReference type="ARBA" id="ARBA00023125"/>
    </source>
</evidence>
<evidence type="ECO:0000256" key="4">
    <source>
        <dbReference type="ARBA" id="ARBA00023012"/>
    </source>
</evidence>
<dbReference type="InterPro" id="IPR003593">
    <property type="entry name" value="AAA+_ATPase"/>
</dbReference>
<sequence length="468" mass="50012">MANGLQVIYIEDDELVRRASVQSLQLAGFDVDGYASAEAALRASGASTGEGGAIGSDFPGVIVSDIRLPGMSGLELLAQCRARAPDVPVILVTGHGDISMAVQAMRDGAYDFIEKPFASERLIETVRRALERRMLVLENLALRRELAGQNAVAPGIIGRSPAIEQVRKLIANVAPTDASVLVNGDTGAGKELIARSLHDMSPRRAKPFVALNCGALPEPMFESEMFGYEPGAFTGAAKRRIGKLEHASGGTLFLDEIESMPLSLQVKLLRVLQDGVLERLGSNQPIRVNCRVIAAAKGDMAEHVAAGTFRQDLLYRLNVVTIALPPLAERREDIVPLFEHFLLDAAVRYGRPAPILTDGQRAALMRRDWPGNVRELRNAADRFVLGIADGLGEAAHGAAGEAATASLKEQVEQFERAAIAQALEQAGGAVAQAADRLQVGKATLYEKIKRYGLADRGDAGKEGDKEAG</sequence>
<dbReference type="Pfam" id="PF25601">
    <property type="entry name" value="AAA_lid_14"/>
    <property type="match status" value="1"/>
</dbReference>
<keyword evidence="7" id="KW-0804">Transcription</keyword>
<proteinExistence type="predicted"/>
<dbReference type="Gene3D" id="1.10.8.60">
    <property type="match status" value="1"/>
</dbReference>
<dbReference type="Gene3D" id="3.40.50.300">
    <property type="entry name" value="P-loop containing nucleotide triphosphate hydrolases"/>
    <property type="match status" value="1"/>
</dbReference>
<evidence type="ECO:0000256" key="8">
    <source>
        <dbReference type="PROSITE-ProRule" id="PRU00169"/>
    </source>
</evidence>
<dbReference type="Pfam" id="PF00072">
    <property type="entry name" value="Response_reg"/>
    <property type="match status" value="1"/>
</dbReference>
<dbReference type="InterPro" id="IPR002078">
    <property type="entry name" value="Sigma_54_int"/>
</dbReference>
<dbReference type="AlphaFoldDB" id="A0A4P8IJR7"/>
<dbReference type="PRINTS" id="PR01590">
    <property type="entry name" value="HTHFIS"/>
</dbReference>
<reference evidence="11 12" key="1">
    <citation type="submission" date="2019-05" db="EMBL/GenBank/DDBJ databases">
        <title>Burkholderia sp. DHOD12, isolated from subtropical forest soil.</title>
        <authorList>
            <person name="Gao Z.-H."/>
            <person name="Qiu L.-H."/>
        </authorList>
    </citation>
    <scope>NUCLEOTIDE SEQUENCE [LARGE SCALE GENOMIC DNA]</scope>
    <source>
        <strain evidence="11 12">DHOD12</strain>
    </source>
</reference>
<dbReference type="GO" id="GO:0043565">
    <property type="term" value="F:sequence-specific DNA binding"/>
    <property type="evidence" value="ECO:0007669"/>
    <property type="project" value="InterPro"/>
</dbReference>
<dbReference type="SUPFAM" id="SSF46689">
    <property type="entry name" value="Homeodomain-like"/>
    <property type="match status" value="1"/>
</dbReference>
<dbReference type="Proteomes" id="UP000298656">
    <property type="component" value="Chromosome 1"/>
</dbReference>
<dbReference type="Gene3D" id="3.40.50.2300">
    <property type="match status" value="1"/>
</dbReference>
<dbReference type="SMART" id="SM00448">
    <property type="entry name" value="REC"/>
    <property type="match status" value="1"/>
</dbReference>
<dbReference type="InterPro" id="IPR002197">
    <property type="entry name" value="HTH_Fis"/>
</dbReference>
<gene>
    <name evidence="11" type="ORF">FAZ95_02080</name>
</gene>
<dbReference type="EMBL" id="CP040077">
    <property type="protein sequence ID" value="QCP48081.1"/>
    <property type="molecule type" value="Genomic_DNA"/>
</dbReference>
<dbReference type="PANTHER" id="PTHR32071">
    <property type="entry name" value="TRANSCRIPTIONAL REGULATORY PROTEIN"/>
    <property type="match status" value="1"/>
</dbReference>
<dbReference type="InterPro" id="IPR001789">
    <property type="entry name" value="Sig_transdc_resp-reg_receiver"/>
</dbReference>
<evidence type="ECO:0000256" key="1">
    <source>
        <dbReference type="ARBA" id="ARBA00022553"/>
    </source>
</evidence>
<evidence type="ECO:0000256" key="5">
    <source>
        <dbReference type="ARBA" id="ARBA00023015"/>
    </source>
</evidence>
<evidence type="ECO:0000256" key="3">
    <source>
        <dbReference type="ARBA" id="ARBA00022840"/>
    </source>
</evidence>
<keyword evidence="1 8" id="KW-0597">Phosphoprotein</keyword>
<dbReference type="FunFam" id="3.40.50.2300:FF:000018">
    <property type="entry name" value="DNA-binding transcriptional regulator NtrC"/>
    <property type="match status" value="1"/>
</dbReference>
<dbReference type="CDD" id="cd17549">
    <property type="entry name" value="REC_DctD-like"/>
    <property type="match status" value="1"/>
</dbReference>
<dbReference type="GO" id="GO:0005524">
    <property type="term" value="F:ATP binding"/>
    <property type="evidence" value="ECO:0007669"/>
    <property type="project" value="UniProtKB-KW"/>
</dbReference>
<dbReference type="InterPro" id="IPR025944">
    <property type="entry name" value="Sigma_54_int_dom_CS"/>
</dbReference>
<keyword evidence="4" id="KW-0902">Two-component regulatory system</keyword>
<dbReference type="InterPro" id="IPR025943">
    <property type="entry name" value="Sigma_54_int_dom_ATP-bd_2"/>
</dbReference>
<dbReference type="SUPFAM" id="SSF52172">
    <property type="entry name" value="CheY-like"/>
    <property type="match status" value="1"/>
</dbReference>
<dbReference type="InterPro" id="IPR009057">
    <property type="entry name" value="Homeodomain-like_sf"/>
</dbReference>
<evidence type="ECO:0000256" key="2">
    <source>
        <dbReference type="ARBA" id="ARBA00022741"/>
    </source>
</evidence>
<dbReference type="Gene3D" id="1.10.10.60">
    <property type="entry name" value="Homeodomain-like"/>
    <property type="match status" value="1"/>
</dbReference>
<dbReference type="Pfam" id="PF02954">
    <property type="entry name" value="HTH_8"/>
    <property type="match status" value="1"/>
</dbReference>
<dbReference type="CDD" id="cd00009">
    <property type="entry name" value="AAA"/>
    <property type="match status" value="1"/>
</dbReference>
<dbReference type="PROSITE" id="PS00676">
    <property type="entry name" value="SIGMA54_INTERACT_2"/>
    <property type="match status" value="1"/>
</dbReference>
<keyword evidence="5" id="KW-0805">Transcription regulation</keyword>
<accession>A0A4P8IJR7</accession>
<evidence type="ECO:0000313" key="11">
    <source>
        <dbReference type="EMBL" id="QCP48081.1"/>
    </source>
</evidence>
<evidence type="ECO:0000259" key="10">
    <source>
        <dbReference type="PROSITE" id="PS50110"/>
    </source>
</evidence>